<sequence length="238" mass="26381">MPNYFNLDNGDIILSLILGGLFFIASYGVPFAVYFLGDKKVKEKQETLYTIIMVALLLQILACVLFMAFIVTLDLFANVSSVSSSINFSTSTMIFFAGDWADIDIGKIATYLSSSNTPPTTLGLLLMVKGVWIFLTLAYVGVPLFLIYKSVSGVLIKYKSDFSSGALYEICVDFAVALLGTFFLFAVHTQLPVIFMDYFYSSNKSTLESKLGSSQVRSYSYQGITGDYVRDSIDEIYQ</sequence>
<dbReference type="Proteomes" id="UP000472839">
    <property type="component" value="Unassembled WGS sequence"/>
</dbReference>
<dbReference type="AlphaFoldDB" id="A0A6L4WWT2"/>
<protein>
    <submittedName>
        <fullName evidence="2">Uncharacterized protein</fullName>
    </submittedName>
</protein>
<dbReference type="RefSeq" id="WP_152279407.1">
    <property type="nucleotide sequence ID" value="NZ_WFKK01000001.1"/>
</dbReference>
<evidence type="ECO:0000313" key="2">
    <source>
        <dbReference type="EMBL" id="KAB7891305.1"/>
    </source>
</evidence>
<dbReference type="EMBL" id="WFKK01000001">
    <property type="protein sequence ID" value="KAB7891305.1"/>
    <property type="molecule type" value="Genomic_DNA"/>
</dbReference>
<gene>
    <name evidence="2" type="ORF">GBG19_00280</name>
</gene>
<name>A0A6L4WWT2_9BACT</name>
<accession>A0A6L4WWT2</accession>
<feature type="transmembrane region" description="Helical" evidence="1">
    <location>
        <begin position="12"/>
        <end position="36"/>
    </location>
</feature>
<feature type="transmembrane region" description="Helical" evidence="1">
    <location>
        <begin position="166"/>
        <end position="187"/>
    </location>
</feature>
<keyword evidence="1" id="KW-0812">Transmembrane</keyword>
<organism evidence="2 3">
    <name type="scientific">Poseidonibacter ostreae</name>
    <dbReference type="NCBI Taxonomy" id="2654171"/>
    <lineage>
        <taxon>Bacteria</taxon>
        <taxon>Pseudomonadati</taxon>
        <taxon>Campylobacterota</taxon>
        <taxon>Epsilonproteobacteria</taxon>
        <taxon>Campylobacterales</taxon>
        <taxon>Arcobacteraceae</taxon>
        <taxon>Poseidonibacter</taxon>
    </lineage>
</organism>
<keyword evidence="1" id="KW-0472">Membrane</keyword>
<reference evidence="2 3" key="1">
    <citation type="submission" date="2019-10" db="EMBL/GenBank/DDBJ databases">
        <title>Poseidonibacter ostreae sp. nov., isolated from the gut of the Ostrea denselamellosa.</title>
        <authorList>
            <person name="Choi A."/>
        </authorList>
    </citation>
    <scope>NUCLEOTIDE SEQUENCE [LARGE SCALE GENOMIC DNA]</scope>
    <source>
        <strain evidence="2 3">SJOD-M-33</strain>
    </source>
</reference>
<comment type="caution">
    <text evidence="2">The sequence shown here is derived from an EMBL/GenBank/DDBJ whole genome shotgun (WGS) entry which is preliminary data.</text>
</comment>
<feature type="transmembrane region" description="Helical" evidence="1">
    <location>
        <begin position="122"/>
        <end position="146"/>
    </location>
</feature>
<feature type="transmembrane region" description="Helical" evidence="1">
    <location>
        <begin position="48"/>
        <end position="71"/>
    </location>
</feature>
<keyword evidence="1" id="KW-1133">Transmembrane helix</keyword>
<evidence type="ECO:0000313" key="3">
    <source>
        <dbReference type="Proteomes" id="UP000472839"/>
    </source>
</evidence>
<evidence type="ECO:0000256" key="1">
    <source>
        <dbReference type="SAM" id="Phobius"/>
    </source>
</evidence>
<proteinExistence type="predicted"/>